<name>A0AAN8AVQ1_ELEMC</name>
<sequence>MENRQHRLNLRLVGLPEKTEKGDLVSFLNQWLPEILGPENFVNPPSIDQAFKTPKSSSLRQQQSKPNTGSSCYHHEVALVERQRPDDEGSSQEESCRIRRDPTDVFPRPFSRDRSNGGDCSME</sequence>
<evidence type="ECO:0000256" key="1">
    <source>
        <dbReference type="SAM" id="MobiDB-lite"/>
    </source>
</evidence>
<reference evidence="2 3" key="2">
    <citation type="journal article" date="2023" name="Mol. Biol. Evol.">
        <title>Genomics of Secondarily Temperate Adaptation in the Only Non-Antarctic Icefish.</title>
        <authorList>
            <person name="Rivera-Colon A.G."/>
            <person name="Rayamajhi N."/>
            <person name="Minhas B.F."/>
            <person name="Madrigal G."/>
            <person name="Bilyk K.T."/>
            <person name="Yoon V."/>
            <person name="Hune M."/>
            <person name="Gregory S."/>
            <person name="Cheng C.H.C."/>
            <person name="Catchen J.M."/>
        </authorList>
    </citation>
    <scope>NUCLEOTIDE SEQUENCE [LARGE SCALE GENOMIC DNA]</scope>
    <source>
        <strain evidence="2">JMC-PN-2008</strain>
    </source>
</reference>
<dbReference type="Proteomes" id="UP001346869">
    <property type="component" value="Unassembled WGS sequence"/>
</dbReference>
<comment type="caution">
    <text evidence="2">The sequence shown here is derived from an EMBL/GenBank/DDBJ whole genome shotgun (WGS) entry which is preliminary data.</text>
</comment>
<gene>
    <name evidence="2" type="ORF">PBY51_024158</name>
</gene>
<accession>A0AAN8AVQ1</accession>
<protein>
    <submittedName>
        <fullName evidence="2">Uncharacterized protein</fullName>
    </submittedName>
</protein>
<dbReference type="AlphaFoldDB" id="A0AAN8AVQ1"/>
<reference evidence="2 3" key="1">
    <citation type="journal article" date="2023" name="Genes (Basel)">
        <title>Chromosome-Level Genome Assembly and Circadian Gene Repertoire of the Patagonia Blennie Eleginops maclovinus-The Closest Ancestral Proxy of Antarctic Cryonotothenioids.</title>
        <authorList>
            <person name="Cheng C.C."/>
            <person name="Rivera-Colon A.G."/>
            <person name="Minhas B.F."/>
            <person name="Wilson L."/>
            <person name="Rayamajhi N."/>
            <person name="Vargas-Chacoff L."/>
            <person name="Catchen J.M."/>
        </authorList>
    </citation>
    <scope>NUCLEOTIDE SEQUENCE [LARGE SCALE GENOMIC DNA]</scope>
    <source>
        <strain evidence="2">JMC-PN-2008</strain>
    </source>
</reference>
<organism evidence="2 3">
    <name type="scientific">Eleginops maclovinus</name>
    <name type="common">Patagonian blennie</name>
    <name type="synonym">Eleginus maclovinus</name>
    <dbReference type="NCBI Taxonomy" id="56733"/>
    <lineage>
        <taxon>Eukaryota</taxon>
        <taxon>Metazoa</taxon>
        <taxon>Chordata</taxon>
        <taxon>Craniata</taxon>
        <taxon>Vertebrata</taxon>
        <taxon>Euteleostomi</taxon>
        <taxon>Actinopterygii</taxon>
        <taxon>Neopterygii</taxon>
        <taxon>Teleostei</taxon>
        <taxon>Neoteleostei</taxon>
        <taxon>Acanthomorphata</taxon>
        <taxon>Eupercaria</taxon>
        <taxon>Perciformes</taxon>
        <taxon>Notothenioidei</taxon>
        <taxon>Eleginopidae</taxon>
        <taxon>Eleginops</taxon>
    </lineage>
</organism>
<dbReference type="EMBL" id="JAUZQC010000006">
    <property type="protein sequence ID" value="KAK5869442.1"/>
    <property type="molecule type" value="Genomic_DNA"/>
</dbReference>
<proteinExistence type="predicted"/>
<evidence type="ECO:0000313" key="2">
    <source>
        <dbReference type="EMBL" id="KAK5869442.1"/>
    </source>
</evidence>
<evidence type="ECO:0000313" key="3">
    <source>
        <dbReference type="Proteomes" id="UP001346869"/>
    </source>
</evidence>
<feature type="compositionally biased region" description="Polar residues" evidence="1">
    <location>
        <begin position="54"/>
        <end position="71"/>
    </location>
</feature>
<keyword evidence="3" id="KW-1185">Reference proteome</keyword>
<feature type="region of interest" description="Disordered" evidence="1">
    <location>
        <begin position="46"/>
        <end position="123"/>
    </location>
</feature>
<feature type="compositionally biased region" description="Basic and acidic residues" evidence="1">
    <location>
        <begin position="94"/>
        <end position="103"/>
    </location>
</feature>
<dbReference type="Gene3D" id="3.30.70.1820">
    <property type="entry name" value="L1 transposable element, RRM domain"/>
    <property type="match status" value="1"/>
</dbReference>
<feature type="compositionally biased region" description="Basic and acidic residues" evidence="1">
    <location>
        <begin position="73"/>
        <end position="87"/>
    </location>
</feature>